<gene>
    <name evidence="1" type="ORF">S01H4_53667</name>
</gene>
<protein>
    <submittedName>
        <fullName evidence="1">Uncharacterized protein</fullName>
    </submittedName>
</protein>
<comment type="caution">
    <text evidence="1">The sequence shown here is derived from an EMBL/GenBank/DDBJ whole genome shotgun (WGS) entry which is preliminary data.</text>
</comment>
<reference evidence="1" key="1">
    <citation type="journal article" date="2014" name="Front. Microbiol.">
        <title>High frequency of phylogenetically diverse reductive dehalogenase-homologous genes in deep subseafloor sedimentary metagenomes.</title>
        <authorList>
            <person name="Kawai M."/>
            <person name="Futagami T."/>
            <person name="Toyoda A."/>
            <person name="Takaki Y."/>
            <person name="Nishi S."/>
            <person name="Hori S."/>
            <person name="Arai W."/>
            <person name="Tsubouchi T."/>
            <person name="Morono Y."/>
            <person name="Uchiyama I."/>
            <person name="Ito T."/>
            <person name="Fujiyama A."/>
            <person name="Inagaki F."/>
            <person name="Takami H."/>
        </authorList>
    </citation>
    <scope>NUCLEOTIDE SEQUENCE</scope>
    <source>
        <strain evidence="1">Expedition CK06-06</strain>
    </source>
</reference>
<feature type="non-terminal residue" evidence="1">
    <location>
        <position position="1"/>
    </location>
</feature>
<sequence>GLAGIFSSYAFLLRPINGPSYIFSLNKFYPLGTMAPLGHA</sequence>
<dbReference type="AlphaFoldDB" id="X1DRC9"/>
<organism evidence="1">
    <name type="scientific">marine sediment metagenome</name>
    <dbReference type="NCBI Taxonomy" id="412755"/>
    <lineage>
        <taxon>unclassified sequences</taxon>
        <taxon>metagenomes</taxon>
        <taxon>ecological metagenomes</taxon>
    </lineage>
</organism>
<accession>X1DRC9</accession>
<proteinExistence type="predicted"/>
<evidence type="ECO:0000313" key="1">
    <source>
        <dbReference type="EMBL" id="GAH07509.1"/>
    </source>
</evidence>
<name>X1DRC9_9ZZZZ</name>
<dbReference type="EMBL" id="BART01030808">
    <property type="protein sequence ID" value="GAH07509.1"/>
    <property type="molecule type" value="Genomic_DNA"/>
</dbReference>